<evidence type="ECO:0000256" key="4">
    <source>
        <dbReference type="ARBA" id="ARBA00023002"/>
    </source>
</evidence>
<sequence length="550" mass="59976">MPAARSLLFVALAVGRALSTSEYDSAKSNLVIEGAEFDIAEALLEHGIDISQMPDLKALSETSEPACEAACSSLKLVFGDSAVDTRDEEEFASFISSYWSSNQADVTPSCVVKPSKAVEVSVIVLFSRLTQCPFAAKSGGHASMARASNSDGGITISFSNMKAMSLSDERDIAYVQPGNIWGDVYAELAQFDLTVIGGRLHNIGVGGLTTGGGISFFSNLYGWACDNVESFDVVIASGAIVHATASNHTDLYWALRGGGNNFGLVVSFNLWTVPLHGGEMWGGSRTYTEDKFPEVTDAFTKTVADTSDLKAGLWHVWIPYGGNNLAITTMYYSEPGGGNATIWSDYNRIEAVRDDTKDRALPDWTKEGMEASPPGLREMYYVITTKADPELFAFARDLFFKNELEVANVPGIVPAMVTQGVTPSQLERMTRNGGNPLGLNIEDGPVYIILLCTMWNNKEDDDAIYSFMSNTLEQISTEAKKRDSANEYLYMNYASQFQDVISGYGGENKARLKSISEKYDPKQVFQKLQPGYFKLDRAPIPDSGYFSTSI</sequence>
<gene>
    <name evidence="7" type="primary">sol5-1</name>
    <name evidence="7" type="ORF">CTRI78_v011163</name>
</gene>
<evidence type="ECO:0000256" key="1">
    <source>
        <dbReference type="ARBA" id="ARBA00005466"/>
    </source>
</evidence>
<evidence type="ECO:0000256" key="5">
    <source>
        <dbReference type="SAM" id="SignalP"/>
    </source>
</evidence>
<dbReference type="Gene3D" id="3.30.465.10">
    <property type="match status" value="1"/>
</dbReference>
<keyword evidence="4" id="KW-0560">Oxidoreductase</keyword>
<feature type="domain" description="FAD-binding PCMH-type" evidence="6">
    <location>
        <begin position="104"/>
        <end position="275"/>
    </location>
</feature>
<dbReference type="AlphaFoldDB" id="A0A4R8QE99"/>
<comment type="caution">
    <text evidence="7">The sequence shown here is derived from an EMBL/GenBank/DDBJ whole genome shotgun (WGS) entry which is preliminary data.</text>
</comment>
<evidence type="ECO:0000256" key="2">
    <source>
        <dbReference type="ARBA" id="ARBA00022630"/>
    </source>
</evidence>
<dbReference type="SUPFAM" id="SSF56176">
    <property type="entry name" value="FAD-binding/transporter-associated domain-like"/>
    <property type="match status" value="1"/>
</dbReference>
<dbReference type="STRING" id="5466.A0A4R8QE99"/>
<feature type="signal peptide" evidence="5">
    <location>
        <begin position="1"/>
        <end position="19"/>
    </location>
</feature>
<evidence type="ECO:0000256" key="3">
    <source>
        <dbReference type="ARBA" id="ARBA00022827"/>
    </source>
</evidence>
<dbReference type="PROSITE" id="PS51387">
    <property type="entry name" value="FAD_PCMH"/>
    <property type="match status" value="1"/>
</dbReference>
<organism evidence="7 8">
    <name type="scientific">Colletotrichum trifolii</name>
    <dbReference type="NCBI Taxonomy" id="5466"/>
    <lineage>
        <taxon>Eukaryota</taxon>
        <taxon>Fungi</taxon>
        <taxon>Dikarya</taxon>
        <taxon>Ascomycota</taxon>
        <taxon>Pezizomycotina</taxon>
        <taxon>Sordariomycetes</taxon>
        <taxon>Hypocreomycetidae</taxon>
        <taxon>Glomerellales</taxon>
        <taxon>Glomerellaceae</taxon>
        <taxon>Colletotrichum</taxon>
        <taxon>Colletotrichum orbiculare species complex</taxon>
    </lineage>
</organism>
<dbReference type="Pfam" id="PF01565">
    <property type="entry name" value="FAD_binding_4"/>
    <property type="match status" value="1"/>
</dbReference>
<dbReference type="GO" id="GO:0016491">
    <property type="term" value="F:oxidoreductase activity"/>
    <property type="evidence" value="ECO:0007669"/>
    <property type="project" value="UniProtKB-KW"/>
</dbReference>
<dbReference type="GO" id="GO:0071949">
    <property type="term" value="F:FAD binding"/>
    <property type="evidence" value="ECO:0007669"/>
    <property type="project" value="InterPro"/>
</dbReference>
<dbReference type="EMBL" id="RYZW01000241">
    <property type="protein sequence ID" value="TDZ37107.1"/>
    <property type="molecule type" value="Genomic_DNA"/>
</dbReference>
<feature type="chain" id="PRO_5020969596" evidence="5">
    <location>
        <begin position="20"/>
        <end position="550"/>
    </location>
</feature>
<protein>
    <submittedName>
        <fullName evidence="7">Bifunctional solanapyrone synthase</fullName>
    </submittedName>
</protein>
<dbReference type="InterPro" id="IPR006094">
    <property type="entry name" value="Oxid_FAD_bind_N"/>
</dbReference>
<proteinExistence type="inferred from homology"/>
<name>A0A4R8QE99_COLTR</name>
<dbReference type="Proteomes" id="UP000295703">
    <property type="component" value="Unassembled WGS sequence"/>
</dbReference>
<reference evidence="7 8" key="1">
    <citation type="submission" date="2018-12" db="EMBL/GenBank/DDBJ databases">
        <title>Genome sequence and assembly of Colletotrichum trifolii.</title>
        <authorList>
            <person name="Gan P."/>
            <person name="Shirasu K."/>
        </authorList>
    </citation>
    <scope>NUCLEOTIDE SEQUENCE [LARGE SCALE GENOMIC DNA]</scope>
    <source>
        <strain evidence="7 8">543-2</strain>
    </source>
</reference>
<dbReference type="InterPro" id="IPR016166">
    <property type="entry name" value="FAD-bd_PCMH"/>
</dbReference>
<dbReference type="InterPro" id="IPR036318">
    <property type="entry name" value="FAD-bd_PCMH-like_sf"/>
</dbReference>
<dbReference type="PANTHER" id="PTHR42973">
    <property type="entry name" value="BINDING OXIDOREDUCTASE, PUTATIVE (AFU_ORTHOLOGUE AFUA_1G17690)-RELATED"/>
    <property type="match status" value="1"/>
</dbReference>
<comment type="similarity">
    <text evidence="1">Belongs to the oxygen-dependent FAD-linked oxidoreductase family.</text>
</comment>
<keyword evidence="5" id="KW-0732">Signal</keyword>
<dbReference type="Gene3D" id="3.40.462.20">
    <property type="match status" value="1"/>
</dbReference>
<dbReference type="InterPro" id="IPR050416">
    <property type="entry name" value="FAD-linked_Oxidoreductase"/>
</dbReference>
<dbReference type="PANTHER" id="PTHR42973:SF34">
    <property type="entry name" value="FAD BINDING DOMAIN PROTEIN (AFU_ORTHOLOGUE AFUA_3G02770)"/>
    <property type="match status" value="1"/>
</dbReference>
<accession>A0A4R8QE99</accession>
<keyword evidence="8" id="KW-1185">Reference proteome</keyword>
<evidence type="ECO:0000259" key="6">
    <source>
        <dbReference type="PROSITE" id="PS51387"/>
    </source>
</evidence>
<evidence type="ECO:0000313" key="7">
    <source>
        <dbReference type="EMBL" id="TDZ37107.1"/>
    </source>
</evidence>
<dbReference type="InterPro" id="IPR016169">
    <property type="entry name" value="FAD-bd_PCMH_sub2"/>
</dbReference>
<keyword evidence="2" id="KW-0285">Flavoprotein</keyword>
<keyword evidence="3" id="KW-0274">FAD</keyword>
<evidence type="ECO:0000313" key="8">
    <source>
        <dbReference type="Proteomes" id="UP000295703"/>
    </source>
</evidence>